<organism evidence="12 13">
    <name type="scientific">Kryptolebias marmoratus</name>
    <name type="common">Mangrove killifish</name>
    <name type="synonym">Rivulus marmoratus</name>
    <dbReference type="NCBI Taxonomy" id="37003"/>
    <lineage>
        <taxon>Eukaryota</taxon>
        <taxon>Metazoa</taxon>
        <taxon>Chordata</taxon>
        <taxon>Craniata</taxon>
        <taxon>Vertebrata</taxon>
        <taxon>Euteleostomi</taxon>
        <taxon>Actinopterygii</taxon>
        <taxon>Neopterygii</taxon>
        <taxon>Teleostei</taxon>
        <taxon>Neoteleostei</taxon>
        <taxon>Acanthomorphata</taxon>
        <taxon>Ovalentaria</taxon>
        <taxon>Atherinomorphae</taxon>
        <taxon>Cyprinodontiformes</taxon>
        <taxon>Rivulidae</taxon>
        <taxon>Kryptolebias</taxon>
    </lineage>
</organism>
<dbReference type="PANTHER" id="PTHR24271">
    <property type="entry name" value="KALLIKREIN-RELATED"/>
    <property type="match status" value="1"/>
</dbReference>
<dbReference type="SUPFAM" id="SSF50494">
    <property type="entry name" value="Trypsin-like serine proteases"/>
    <property type="match status" value="1"/>
</dbReference>
<evidence type="ECO:0000256" key="9">
    <source>
        <dbReference type="RuleBase" id="RU363034"/>
    </source>
</evidence>
<dbReference type="GO" id="GO:0005576">
    <property type="term" value="C:extracellular region"/>
    <property type="evidence" value="ECO:0007669"/>
    <property type="project" value="UniProtKB-SubCell"/>
</dbReference>
<dbReference type="InterPro" id="IPR043504">
    <property type="entry name" value="Peptidase_S1_PA_chymotrypsin"/>
</dbReference>
<keyword evidence="6" id="KW-1015">Disulfide bond</keyword>
<dbReference type="PRINTS" id="PR00722">
    <property type="entry name" value="CHYMOTRYPSIN"/>
</dbReference>
<evidence type="ECO:0000256" key="2">
    <source>
        <dbReference type="ARBA" id="ARBA00022670"/>
    </source>
</evidence>
<dbReference type="InterPro" id="IPR018114">
    <property type="entry name" value="TRYPSIN_HIS"/>
</dbReference>
<dbReference type="InterPro" id="IPR009003">
    <property type="entry name" value="Peptidase_S1_PA"/>
</dbReference>
<name>A0A3Q3G9C7_KRYMA</name>
<dbReference type="Proteomes" id="UP000264800">
    <property type="component" value="Unplaced"/>
</dbReference>
<comment type="subcellular location">
    <subcellularLocation>
        <location evidence="1">Secreted</location>
        <location evidence="1">Extracellular space</location>
    </subcellularLocation>
</comment>
<keyword evidence="3 9" id="KW-0378">Hydrolase</keyword>
<evidence type="ECO:0000256" key="10">
    <source>
        <dbReference type="SAM" id="SignalP"/>
    </source>
</evidence>
<dbReference type="EC" id="3.4.21.4" evidence="8"/>
<dbReference type="InterPro" id="IPR033116">
    <property type="entry name" value="TRYPSIN_SER"/>
</dbReference>
<keyword evidence="5" id="KW-0865">Zymogen</keyword>
<dbReference type="InterPro" id="IPR001314">
    <property type="entry name" value="Peptidase_S1A"/>
</dbReference>
<dbReference type="OMA" id="RIVCMAL"/>
<dbReference type="PROSITE" id="PS50240">
    <property type="entry name" value="TRYPSIN_DOM"/>
    <property type="match status" value="1"/>
</dbReference>
<dbReference type="PANTHER" id="PTHR24271:SF80">
    <property type="entry name" value="GRANZYME 3, TANDEM DUPLICATE 1-RELATED"/>
    <property type="match status" value="1"/>
</dbReference>
<evidence type="ECO:0000256" key="5">
    <source>
        <dbReference type="ARBA" id="ARBA00023145"/>
    </source>
</evidence>
<dbReference type="AlphaFoldDB" id="A0A3Q3G9C7"/>
<keyword evidence="2 9" id="KW-0645">Protease</keyword>
<dbReference type="Pfam" id="PF00089">
    <property type="entry name" value="Trypsin"/>
    <property type="match status" value="1"/>
</dbReference>
<reference evidence="12" key="1">
    <citation type="submission" date="2025-08" db="UniProtKB">
        <authorList>
            <consortium name="Ensembl"/>
        </authorList>
    </citation>
    <scope>IDENTIFICATION</scope>
</reference>
<protein>
    <recommendedName>
        <fullName evidence="8">trypsin</fullName>
        <ecNumber evidence="8">3.4.21.4</ecNumber>
    </recommendedName>
</protein>
<feature type="signal peptide" evidence="10">
    <location>
        <begin position="1"/>
        <end position="19"/>
    </location>
</feature>
<dbReference type="FunFam" id="2.40.10.10:FF:000005">
    <property type="entry name" value="Serine protease 37"/>
    <property type="match status" value="1"/>
</dbReference>
<keyword evidence="10" id="KW-0732">Signal</keyword>
<evidence type="ECO:0000313" key="12">
    <source>
        <dbReference type="Ensembl" id="ENSKMAP00000020657.1"/>
    </source>
</evidence>
<feature type="domain" description="Peptidase S1" evidence="11">
    <location>
        <begin position="24"/>
        <end position="246"/>
    </location>
</feature>
<accession>A0A3Q3G9C7</accession>
<sequence>MIQTSRIVCMALLFTLTGSTENGIVGGRVAKPHSRPYMASLQIEGQHSCGGVLIQNKFVLTAAHCRKTQDPEITVVLGAHDISQAEDSQQKIQVEKYHKHPKYTGGFDYDIMLLELQKKIEKSKYVRKIELPGEDEKIPANVACDVAGWGQTGPQNPASNLLRETKEKTQFPCECKNLWREHFNSEHMMCTQSKGGVCQGDSGGPLICDAKLHGITAYTAEDKCENQRFPHVFTNVRSFLPWIKKP</sequence>
<reference evidence="12" key="2">
    <citation type="submission" date="2025-09" db="UniProtKB">
        <authorList>
            <consortium name="Ensembl"/>
        </authorList>
    </citation>
    <scope>IDENTIFICATION</scope>
</reference>
<evidence type="ECO:0000256" key="7">
    <source>
        <dbReference type="ARBA" id="ARBA00036320"/>
    </source>
</evidence>
<keyword evidence="4 9" id="KW-0720">Serine protease</keyword>
<keyword evidence="13" id="KW-1185">Reference proteome</keyword>
<dbReference type="Gene3D" id="2.40.10.10">
    <property type="entry name" value="Trypsin-like serine proteases"/>
    <property type="match status" value="1"/>
</dbReference>
<dbReference type="CDD" id="cd00190">
    <property type="entry name" value="Tryp_SPc"/>
    <property type="match status" value="1"/>
</dbReference>
<dbReference type="GO" id="GO:0004252">
    <property type="term" value="F:serine-type endopeptidase activity"/>
    <property type="evidence" value="ECO:0007669"/>
    <property type="project" value="UniProtKB-EC"/>
</dbReference>
<evidence type="ECO:0000256" key="8">
    <source>
        <dbReference type="ARBA" id="ARBA00038868"/>
    </source>
</evidence>
<evidence type="ECO:0000256" key="1">
    <source>
        <dbReference type="ARBA" id="ARBA00004239"/>
    </source>
</evidence>
<evidence type="ECO:0000256" key="6">
    <source>
        <dbReference type="ARBA" id="ARBA00023157"/>
    </source>
</evidence>
<dbReference type="GO" id="GO:0006508">
    <property type="term" value="P:proteolysis"/>
    <property type="evidence" value="ECO:0007669"/>
    <property type="project" value="UniProtKB-KW"/>
</dbReference>
<dbReference type="STRING" id="37003.ENSKMAP00000020657"/>
<comment type="catalytic activity">
    <reaction evidence="7">
        <text>Preferential cleavage: Arg-|-Xaa, Lys-|-Xaa.</text>
        <dbReference type="EC" id="3.4.21.4"/>
    </reaction>
</comment>
<evidence type="ECO:0000256" key="4">
    <source>
        <dbReference type="ARBA" id="ARBA00022825"/>
    </source>
</evidence>
<feature type="chain" id="PRO_5018693954" description="trypsin" evidence="10">
    <location>
        <begin position="20"/>
        <end position="246"/>
    </location>
</feature>
<proteinExistence type="predicted"/>
<dbReference type="PROSITE" id="PS00135">
    <property type="entry name" value="TRYPSIN_SER"/>
    <property type="match status" value="1"/>
</dbReference>
<dbReference type="SMART" id="SM00020">
    <property type="entry name" value="Tryp_SPc"/>
    <property type="match status" value="1"/>
</dbReference>
<dbReference type="InterPro" id="IPR001254">
    <property type="entry name" value="Trypsin_dom"/>
</dbReference>
<evidence type="ECO:0000313" key="13">
    <source>
        <dbReference type="Proteomes" id="UP000264800"/>
    </source>
</evidence>
<dbReference type="GeneTree" id="ENSGT00910000144271"/>
<evidence type="ECO:0000256" key="3">
    <source>
        <dbReference type="ARBA" id="ARBA00022801"/>
    </source>
</evidence>
<dbReference type="PROSITE" id="PS00134">
    <property type="entry name" value="TRYPSIN_HIS"/>
    <property type="match status" value="1"/>
</dbReference>
<evidence type="ECO:0000259" key="11">
    <source>
        <dbReference type="PROSITE" id="PS50240"/>
    </source>
</evidence>
<dbReference type="Ensembl" id="ENSKMAT00000020926.1">
    <property type="protein sequence ID" value="ENSKMAP00000020657.1"/>
    <property type="gene ID" value="ENSKMAG00000015352.1"/>
</dbReference>